<evidence type="ECO:0000313" key="2">
    <source>
        <dbReference type="EMBL" id="OIT02585.1"/>
    </source>
</evidence>
<evidence type="ECO:0000259" key="1">
    <source>
        <dbReference type="Pfam" id="PF13976"/>
    </source>
</evidence>
<name>A0A1J6J5P8_NICAT</name>
<keyword evidence="3" id="KW-1185">Reference proteome</keyword>
<feature type="non-terminal residue" evidence="2">
    <location>
        <position position="95"/>
    </location>
</feature>
<protein>
    <recommendedName>
        <fullName evidence="1">GAG-pre-integrase domain-containing protein</fullName>
    </recommendedName>
</protein>
<proteinExistence type="predicted"/>
<accession>A0A1J6J5P8</accession>
<dbReference type="Gramene" id="OIT02585">
    <property type="protein sequence ID" value="OIT02585"/>
    <property type="gene ID" value="A4A49_56667"/>
</dbReference>
<organism evidence="2 3">
    <name type="scientific">Nicotiana attenuata</name>
    <name type="common">Coyote tobacco</name>
    <dbReference type="NCBI Taxonomy" id="49451"/>
    <lineage>
        <taxon>Eukaryota</taxon>
        <taxon>Viridiplantae</taxon>
        <taxon>Streptophyta</taxon>
        <taxon>Embryophyta</taxon>
        <taxon>Tracheophyta</taxon>
        <taxon>Spermatophyta</taxon>
        <taxon>Magnoliopsida</taxon>
        <taxon>eudicotyledons</taxon>
        <taxon>Gunneridae</taxon>
        <taxon>Pentapetalae</taxon>
        <taxon>asterids</taxon>
        <taxon>lamiids</taxon>
        <taxon>Solanales</taxon>
        <taxon>Solanaceae</taxon>
        <taxon>Nicotianoideae</taxon>
        <taxon>Nicotianeae</taxon>
        <taxon>Nicotiana</taxon>
    </lineage>
</organism>
<dbReference type="AlphaFoldDB" id="A0A1J6J5P8"/>
<dbReference type="InterPro" id="IPR025724">
    <property type="entry name" value="GAG-pre-integrase_dom"/>
</dbReference>
<sequence length="95" mass="10433">VVRTLTDVRHVPDLKKNHISLGTLESLWCKYTGEGGVLKVSHGALVIMKVHRSSTLYTLLGSTVTCNTAVSTSDKSGSDITKLWHMRLGHMSEKI</sequence>
<feature type="non-terminal residue" evidence="2">
    <location>
        <position position="1"/>
    </location>
</feature>
<feature type="domain" description="GAG-pre-integrase" evidence="1">
    <location>
        <begin position="56"/>
        <end position="94"/>
    </location>
</feature>
<gene>
    <name evidence="2" type="ORF">A4A49_56667</name>
</gene>
<dbReference type="Proteomes" id="UP000187609">
    <property type="component" value="Unassembled WGS sequence"/>
</dbReference>
<evidence type="ECO:0000313" key="3">
    <source>
        <dbReference type="Proteomes" id="UP000187609"/>
    </source>
</evidence>
<comment type="caution">
    <text evidence="2">The sequence shown here is derived from an EMBL/GenBank/DDBJ whole genome shotgun (WGS) entry which is preliminary data.</text>
</comment>
<reference evidence="2" key="1">
    <citation type="submission" date="2016-11" db="EMBL/GenBank/DDBJ databases">
        <title>The genome of Nicotiana attenuata.</title>
        <authorList>
            <person name="Xu S."/>
            <person name="Brockmoeller T."/>
            <person name="Gaquerel E."/>
            <person name="Navarro A."/>
            <person name="Kuhl H."/>
            <person name="Gase K."/>
            <person name="Ling Z."/>
            <person name="Zhou W."/>
            <person name="Kreitzer C."/>
            <person name="Stanke M."/>
            <person name="Tang H."/>
            <person name="Lyons E."/>
            <person name="Pandey P."/>
            <person name="Pandey S.P."/>
            <person name="Timmermann B."/>
            <person name="Baldwin I.T."/>
        </authorList>
    </citation>
    <scope>NUCLEOTIDE SEQUENCE [LARGE SCALE GENOMIC DNA]</scope>
    <source>
        <strain evidence="2">UT</strain>
    </source>
</reference>
<dbReference type="EMBL" id="MJEQ01037188">
    <property type="protein sequence ID" value="OIT02585.1"/>
    <property type="molecule type" value="Genomic_DNA"/>
</dbReference>
<dbReference type="Pfam" id="PF13976">
    <property type="entry name" value="gag_pre-integrs"/>
    <property type="match status" value="1"/>
</dbReference>